<comment type="cofactor">
    <cofactor evidence="1">
        <name>Mg(2+)</name>
        <dbReference type="ChEBI" id="CHEBI:18420"/>
    </cofactor>
</comment>
<dbReference type="GO" id="GO:0016052">
    <property type="term" value="P:carbohydrate catabolic process"/>
    <property type="evidence" value="ECO:0007669"/>
    <property type="project" value="TreeGrafter"/>
</dbReference>
<organism evidence="4 5">
    <name type="scientific">Serendipita vermifera MAFF 305830</name>
    <dbReference type="NCBI Taxonomy" id="933852"/>
    <lineage>
        <taxon>Eukaryota</taxon>
        <taxon>Fungi</taxon>
        <taxon>Dikarya</taxon>
        <taxon>Basidiomycota</taxon>
        <taxon>Agaricomycotina</taxon>
        <taxon>Agaricomycetes</taxon>
        <taxon>Sebacinales</taxon>
        <taxon>Serendipitaceae</taxon>
        <taxon>Serendipita</taxon>
    </lineage>
</organism>
<evidence type="ECO:0000256" key="3">
    <source>
        <dbReference type="ARBA" id="ARBA00022842"/>
    </source>
</evidence>
<evidence type="ECO:0000256" key="2">
    <source>
        <dbReference type="ARBA" id="ARBA00022723"/>
    </source>
</evidence>
<reference evidence="4 5" key="1">
    <citation type="submission" date="2014-04" db="EMBL/GenBank/DDBJ databases">
        <authorList>
            <consortium name="DOE Joint Genome Institute"/>
            <person name="Kuo A."/>
            <person name="Zuccaro A."/>
            <person name="Kohler A."/>
            <person name="Nagy L.G."/>
            <person name="Floudas D."/>
            <person name="Copeland A."/>
            <person name="Barry K.W."/>
            <person name="Cichocki N."/>
            <person name="Veneault-Fourrey C."/>
            <person name="LaButti K."/>
            <person name="Lindquist E.A."/>
            <person name="Lipzen A."/>
            <person name="Lundell T."/>
            <person name="Morin E."/>
            <person name="Murat C."/>
            <person name="Sun H."/>
            <person name="Tunlid A."/>
            <person name="Henrissat B."/>
            <person name="Grigoriev I.V."/>
            <person name="Hibbett D.S."/>
            <person name="Martin F."/>
            <person name="Nordberg H.P."/>
            <person name="Cantor M.N."/>
            <person name="Hua S.X."/>
        </authorList>
    </citation>
    <scope>NUCLEOTIDE SEQUENCE [LARGE SCALE GENOMIC DNA]</scope>
    <source>
        <strain evidence="4 5">MAFF 305830</strain>
    </source>
</reference>
<dbReference type="PANTHER" id="PTHR13794">
    <property type="entry name" value="ENOLASE SUPERFAMILY, MANDELATE RACEMASE"/>
    <property type="match status" value="1"/>
</dbReference>
<dbReference type="HOGENOM" id="CLU_127269_1_0_1"/>
<dbReference type="SUPFAM" id="SSF54826">
    <property type="entry name" value="Enolase N-terminal domain-like"/>
    <property type="match status" value="1"/>
</dbReference>
<feature type="non-terminal residue" evidence="4">
    <location>
        <position position="99"/>
    </location>
</feature>
<dbReference type="GO" id="GO:0000287">
    <property type="term" value="F:magnesium ion binding"/>
    <property type="evidence" value="ECO:0007669"/>
    <property type="project" value="TreeGrafter"/>
</dbReference>
<evidence type="ECO:0008006" key="6">
    <source>
        <dbReference type="Google" id="ProtNLM"/>
    </source>
</evidence>
<name>A0A0C2WB86_SERVB</name>
<dbReference type="InterPro" id="IPR029017">
    <property type="entry name" value="Enolase-like_N"/>
</dbReference>
<evidence type="ECO:0000313" key="5">
    <source>
        <dbReference type="Proteomes" id="UP000054097"/>
    </source>
</evidence>
<dbReference type="GO" id="GO:0016836">
    <property type="term" value="F:hydro-lyase activity"/>
    <property type="evidence" value="ECO:0007669"/>
    <property type="project" value="TreeGrafter"/>
</dbReference>
<keyword evidence="5" id="KW-1185">Reference proteome</keyword>
<sequence>MVKITGYKIRDVRFPTSLTGDGTDAMNTECDYSSAYITLLSESDLVGHGMTFTIGRGNDIVCSAISQVADRLVGKDTEELFKNMGKTWEYLVADPQLRW</sequence>
<protein>
    <recommendedName>
        <fullName evidence="6">Mandelate racemase/muconate lactonizing enzyme N-terminal domain-containing protein</fullName>
    </recommendedName>
</protein>
<evidence type="ECO:0000313" key="4">
    <source>
        <dbReference type="EMBL" id="KIM23668.1"/>
    </source>
</evidence>
<dbReference type="InterPro" id="IPR046945">
    <property type="entry name" value="RHMD-like"/>
</dbReference>
<dbReference type="PANTHER" id="PTHR13794:SF58">
    <property type="entry name" value="MITOCHONDRIAL ENOLASE SUPERFAMILY MEMBER 1"/>
    <property type="match status" value="1"/>
</dbReference>
<dbReference type="Proteomes" id="UP000054097">
    <property type="component" value="Unassembled WGS sequence"/>
</dbReference>
<reference evidence="5" key="2">
    <citation type="submission" date="2015-01" db="EMBL/GenBank/DDBJ databases">
        <title>Evolutionary Origins and Diversification of the Mycorrhizal Mutualists.</title>
        <authorList>
            <consortium name="DOE Joint Genome Institute"/>
            <consortium name="Mycorrhizal Genomics Consortium"/>
            <person name="Kohler A."/>
            <person name="Kuo A."/>
            <person name="Nagy L.G."/>
            <person name="Floudas D."/>
            <person name="Copeland A."/>
            <person name="Barry K.W."/>
            <person name="Cichocki N."/>
            <person name="Veneault-Fourrey C."/>
            <person name="LaButti K."/>
            <person name="Lindquist E.A."/>
            <person name="Lipzen A."/>
            <person name="Lundell T."/>
            <person name="Morin E."/>
            <person name="Murat C."/>
            <person name="Riley R."/>
            <person name="Ohm R."/>
            <person name="Sun H."/>
            <person name="Tunlid A."/>
            <person name="Henrissat B."/>
            <person name="Grigoriev I.V."/>
            <person name="Hibbett D.S."/>
            <person name="Martin F."/>
        </authorList>
    </citation>
    <scope>NUCLEOTIDE SEQUENCE [LARGE SCALE GENOMIC DNA]</scope>
    <source>
        <strain evidence="5">MAFF 305830</strain>
    </source>
</reference>
<dbReference type="OrthoDB" id="14161at2759"/>
<dbReference type="STRING" id="933852.A0A0C2WB86"/>
<accession>A0A0C2WB86</accession>
<proteinExistence type="predicted"/>
<keyword evidence="2" id="KW-0479">Metal-binding</keyword>
<evidence type="ECO:0000256" key="1">
    <source>
        <dbReference type="ARBA" id="ARBA00001946"/>
    </source>
</evidence>
<dbReference type="AlphaFoldDB" id="A0A0C2WB86"/>
<dbReference type="EMBL" id="KN824334">
    <property type="protein sequence ID" value="KIM23668.1"/>
    <property type="molecule type" value="Genomic_DNA"/>
</dbReference>
<dbReference type="Gene3D" id="3.30.390.10">
    <property type="entry name" value="Enolase-like, N-terminal domain"/>
    <property type="match status" value="1"/>
</dbReference>
<keyword evidence="3" id="KW-0460">Magnesium</keyword>
<gene>
    <name evidence="4" type="ORF">M408DRAFT_252891</name>
</gene>